<dbReference type="EMBL" id="SMMU01000047">
    <property type="protein sequence ID" value="TCL18514.1"/>
    <property type="molecule type" value="Genomic_DNA"/>
</dbReference>
<dbReference type="InterPro" id="IPR021245">
    <property type="entry name" value="DUF2790"/>
</dbReference>
<dbReference type="AlphaFoldDB" id="A0A4R1P8Z7"/>
<dbReference type="Pfam" id="PF10976">
    <property type="entry name" value="DUF2790"/>
    <property type="match status" value="1"/>
</dbReference>
<gene>
    <name evidence="2" type="ORF">EV691_14713</name>
</gene>
<evidence type="ECO:0000256" key="1">
    <source>
        <dbReference type="SAM" id="SignalP"/>
    </source>
</evidence>
<dbReference type="RefSeq" id="WP_242672609.1">
    <property type="nucleotide sequence ID" value="NZ_JBHLST010000099.1"/>
</dbReference>
<dbReference type="Gene3D" id="2.30.140.50">
    <property type="entry name" value="Protein of unknown function DUF2790"/>
    <property type="match status" value="1"/>
</dbReference>
<sequence length="110" mass="12255">MNLSIMKSAKTLFAAALFSQAPLSIAESTTTIDSAILEESVIYMEDMPPIEVEEYNYGMELDIADVINVEYFRPEPYFCGAIPAQMVYEDSEGEINAIRYLYPDSSGCSN</sequence>
<reference evidence="2 3" key="1">
    <citation type="submission" date="2019-03" db="EMBL/GenBank/DDBJ databases">
        <title>Genomic Encyclopedia of Type Strains, Phase IV (KMG-IV): sequencing the most valuable type-strain genomes for metagenomic binning, comparative biology and taxonomic classification.</title>
        <authorList>
            <person name="Goeker M."/>
        </authorList>
    </citation>
    <scope>NUCLEOTIDE SEQUENCE [LARGE SCALE GENOMIC DNA]</scope>
    <source>
        <strain evidence="2 3">DSM 2286</strain>
    </source>
</reference>
<comment type="caution">
    <text evidence="2">The sequence shown here is derived from an EMBL/GenBank/DDBJ whole genome shotgun (WGS) entry which is preliminary data.</text>
</comment>
<name>A0A4R1P8Z7_9GAMM</name>
<organism evidence="2 3">
    <name type="scientific">Azotobacter chroococcum</name>
    <dbReference type="NCBI Taxonomy" id="353"/>
    <lineage>
        <taxon>Bacteria</taxon>
        <taxon>Pseudomonadati</taxon>
        <taxon>Pseudomonadota</taxon>
        <taxon>Gammaproteobacteria</taxon>
        <taxon>Pseudomonadales</taxon>
        <taxon>Pseudomonadaceae</taxon>
        <taxon>Azotobacter</taxon>
    </lineage>
</organism>
<evidence type="ECO:0000313" key="3">
    <source>
        <dbReference type="Proteomes" id="UP000295169"/>
    </source>
</evidence>
<protein>
    <submittedName>
        <fullName evidence="2">Uncharacterized protein DUF2790</fullName>
    </submittedName>
</protein>
<feature type="signal peptide" evidence="1">
    <location>
        <begin position="1"/>
        <end position="26"/>
    </location>
</feature>
<dbReference type="Proteomes" id="UP000295169">
    <property type="component" value="Unassembled WGS sequence"/>
</dbReference>
<feature type="chain" id="PRO_5020536358" evidence="1">
    <location>
        <begin position="27"/>
        <end position="110"/>
    </location>
</feature>
<proteinExistence type="predicted"/>
<accession>A0A4R1P8Z7</accession>
<evidence type="ECO:0000313" key="2">
    <source>
        <dbReference type="EMBL" id="TCL18514.1"/>
    </source>
</evidence>
<keyword evidence="1" id="KW-0732">Signal</keyword>